<feature type="region of interest" description="Disordered" evidence="2">
    <location>
        <begin position="314"/>
        <end position="346"/>
    </location>
</feature>
<evidence type="ECO:0000313" key="4">
    <source>
        <dbReference type="EMBL" id="PAA60688.1"/>
    </source>
</evidence>
<dbReference type="InterPro" id="IPR050729">
    <property type="entry name" value="Rho-GAP"/>
</dbReference>
<feature type="region of interest" description="Disordered" evidence="2">
    <location>
        <begin position="212"/>
        <end position="281"/>
    </location>
</feature>
<dbReference type="OrthoDB" id="79452at2759"/>
<evidence type="ECO:0000259" key="3">
    <source>
        <dbReference type="PROSITE" id="PS50238"/>
    </source>
</evidence>
<protein>
    <recommendedName>
        <fullName evidence="3">Rho-GAP domain-containing protein</fullName>
    </recommendedName>
</protein>
<keyword evidence="5" id="KW-1185">Reference proteome</keyword>
<proteinExistence type="predicted"/>
<dbReference type="AlphaFoldDB" id="A0A267EGQ1"/>
<dbReference type="GO" id="GO:0005737">
    <property type="term" value="C:cytoplasm"/>
    <property type="evidence" value="ECO:0007669"/>
    <property type="project" value="TreeGrafter"/>
</dbReference>
<organism evidence="4 5">
    <name type="scientific">Macrostomum lignano</name>
    <dbReference type="NCBI Taxonomy" id="282301"/>
    <lineage>
        <taxon>Eukaryota</taxon>
        <taxon>Metazoa</taxon>
        <taxon>Spiralia</taxon>
        <taxon>Lophotrochozoa</taxon>
        <taxon>Platyhelminthes</taxon>
        <taxon>Rhabditophora</taxon>
        <taxon>Macrostomorpha</taxon>
        <taxon>Macrostomida</taxon>
        <taxon>Macrostomidae</taxon>
        <taxon>Macrostomum</taxon>
    </lineage>
</organism>
<dbReference type="InterPro" id="IPR008936">
    <property type="entry name" value="Rho_GTPase_activation_prot"/>
</dbReference>
<evidence type="ECO:0000313" key="5">
    <source>
        <dbReference type="Proteomes" id="UP000215902"/>
    </source>
</evidence>
<dbReference type="Proteomes" id="UP000215902">
    <property type="component" value="Unassembled WGS sequence"/>
</dbReference>
<feature type="compositionally biased region" description="Polar residues" evidence="2">
    <location>
        <begin position="25"/>
        <end position="34"/>
    </location>
</feature>
<gene>
    <name evidence="4" type="ORF">BOX15_Mlig009019g1</name>
</gene>
<dbReference type="PANTHER" id="PTHR23176:SF129">
    <property type="entry name" value="RHO GTPASE ACTIVATING PROTEIN AT 16F, ISOFORM E-RELATED"/>
    <property type="match status" value="1"/>
</dbReference>
<evidence type="ECO:0000256" key="1">
    <source>
        <dbReference type="ARBA" id="ARBA00022468"/>
    </source>
</evidence>
<dbReference type="SMART" id="SM00324">
    <property type="entry name" value="RhoGAP"/>
    <property type="match status" value="1"/>
</dbReference>
<dbReference type="STRING" id="282301.A0A267EGQ1"/>
<feature type="domain" description="Rho-GAP" evidence="3">
    <location>
        <begin position="478"/>
        <end position="670"/>
    </location>
</feature>
<dbReference type="Pfam" id="PF00620">
    <property type="entry name" value="RhoGAP"/>
    <property type="match status" value="1"/>
</dbReference>
<feature type="compositionally biased region" description="Low complexity" evidence="2">
    <location>
        <begin position="328"/>
        <end position="340"/>
    </location>
</feature>
<dbReference type="SUPFAM" id="SSF48350">
    <property type="entry name" value="GTPase activation domain, GAP"/>
    <property type="match status" value="1"/>
</dbReference>
<feature type="compositionally biased region" description="Pro residues" evidence="2">
    <location>
        <begin position="317"/>
        <end position="327"/>
    </location>
</feature>
<dbReference type="InterPro" id="IPR000198">
    <property type="entry name" value="RhoGAP_dom"/>
</dbReference>
<dbReference type="GO" id="GO:0005096">
    <property type="term" value="F:GTPase activator activity"/>
    <property type="evidence" value="ECO:0007669"/>
    <property type="project" value="UniProtKB-KW"/>
</dbReference>
<evidence type="ECO:0000256" key="2">
    <source>
        <dbReference type="SAM" id="MobiDB-lite"/>
    </source>
</evidence>
<dbReference type="GO" id="GO:0007165">
    <property type="term" value="P:signal transduction"/>
    <property type="evidence" value="ECO:0007669"/>
    <property type="project" value="InterPro"/>
</dbReference>
<dbReference type="PROSITE" id="PS50238">
    <property type="entry name" value="RHOGAP"/>
    <property type="match status" value="1"/>
</dbReference>
<dbReference type="Gene3D" id="1.10.555.10">
    <property type="entry name" value="Rho GTPase activation protein"/>
    <property type="match status" value="1"/>
</dbReference>
<feature type="compositionally biased region" description="Polar residues" evidence="2">
    <location>
        <begin position="109"/>
        <end position="125"/>
    </location>
</feature>
<keyword evidence="1" id="KW-0343">GTPase activation</keyword>
<dbReference type="PANTHER" id="PTHR23176">
    <property type="entry name" value="RHO/RAC/CDC GTPASE-ACTIVATING PROTEIN"/>
    <property type="match status" value="1"/>
</dbReference>
<feature type="compositionally biased region" description="Polar residues" evidence="2">
    <location>
        <begin position="77"/>
        <end position="88"/>
    </location>
</feature>
<accession>A0A267EGQ1</accession>
<feature type="compositionally biased region" description="Low complexity" evidence="2">
    <location>
        <begin position="10"/>
        <end position="21"/>
    </location>
</feature>
<reference evidence="4 5" key="1">
    <citation type="submission" date="2017-06" db="EMBL/GenBank/DDBJ databases">
        <title>A platform for efficient transgenesis in Macrostomum lignano, a flatworm model organism for stem cell research.</title>
        <authorList>
            <person name="Berezikov E."/>
        </authorList>
    </citation>
    <scope>NUCLEOTIDE SEQUENCE [LARGE SCALE GENOMIC DNA]</scope>
    <source>
        <strain evidence="4">DV1</strain>
        <tissue evidence="4">Whole organism</tissue>
    </source>
</reference>
<comment type="caution">
    <text evidence="4">The sequence shown here is derived from an EMBL/GenBank/DDBJ whole genome shotgun (WGS) entry which is preliminary data.</text>
</comment>
<feature type="compositionally biased region" description="Low complexity" evidence="2">
    <location>
        <begin position="402"/>
        <end position="432"/>
    </location>
</feature>
<feature type="region of interest" description="Disordered" evidence="2">
    <location>
        <begin position="1"/>
        <end position="131"/>
    </location>
</feature>
<name>A0A267EGQ1_9PLAT</name>
<dbReference type="EMBL" id="NIVC01002123">
    <property type="protein sequence ID" value="PAA60688.1"/>
    <property type="molecule type" value="Genomic_DNA"/>
</dbReference>
<feature type="region of interest" description="Disordered" evidence="2">
    <location>
        <begin position="400"/>
        <end position="444"/>
    </location>
</feature>
<sequence length="672" mass="72948">MSTPTTEKSAPTPRTRPQAAAGSGSAVSRMTQLLETRAGGASAIIELDEAGQGGESPDAGGSPTPAKPRPAPRKQQSEGAKQQQGSKHTSLHHTVAGGSSMDSGFLRQLENSIKTQRGPETNNRKPQLVKSDLNWRPTLRCAIPATSSATLPPGLPGWRVEEGGSGEPRKFLFGEPSMNMGFLAQGQQSQALLSQQPSSSAKSAAVIAELERSAEPAAPAQTPESQQPQRPKLEISLPVGGRLQETRKESPVKALRLPTAGAGGKESKKSSAKSPSGKRQAYHLVLTGPDLLFYRSRSDKRPELALAVAAVEVDPSGGPPAPPPLPSDDPSTGPLRLRYVAGGGGVGGDSAGYDSSSLGRHADLYPSADCDMLLYWDEPGARKQWSLALEYAKDLATKRMYQPSSQQQQTPQQSASSHSGWGKQQQQQQSQTPPQPQPRDSKQRVSIAQRLNDFFRRRPALDELEKKGIVRNEPVFGSTLRQICAHERSDAPRFLSRCIEAIEGHGLETEGIYRLGGNAATVQKLRLLVDQTEDYDLTTGWDIFVLTSALKTFLRELREPLIPSATFQLITEHYQSSAKPSAKRESIRQVLRTLPPAHYNTLRLLFHHLTRVVQCSERNQMSSQNVALMMGPNLVWPASGDADGGLCLTSNLMFQNQVVEYILLETEFLFTD</sequence>